<dbReference type="InterPro" id="IPR058163">
    <property type="entry name" value="LysR-type_TF_proteobact-type"/>
</dbReference>
<protein>
    <submittedName>
        <fullName evidence="6">LysR family transcriptional regulator</fullName>
    </submittedName>
</protein>
<sequence length="298" mass="33613">MDLNAARMFVSVVQCGSISSAARLLQLPLATIRRGIRELERSLDVQLLERSPRGPRLTAAGSQLYEHASRGIEALAEGEQAVRNDRLHLRGRLSVSVPAAFENWWQLLAEFQRRHPEIQVAVYTSERGNEPQGDLAQDEIDVALHAGPSLDEERPARLLGSYRHLLVASPQLLERLGTPQTPTDLRGFPCAVWSRHPYARERWQLGEHTFSPDPLFAANDYLHLRQLALTGKVVTELPAFLAAQALHEGHLRVLLPWLPMPEQHLHLLYPAGQPPSSIVRAYLDFAQDWLRHHPLPVY</sequence>
<dbReference type="AlphaFoldDB" id="A0A0D5Y102"/>
<evidence type="ECO:0000313" key="7">
    <source>
        <dbReference type="Proteomes" id="UP000032748"/>
    </source>
</evidence>
<dbReference type="PATRIC" id="fig|587753.10.peg.3181"/>
<gene>
    <name evidence="6" type="ORF">PCL1606_31880</name>
</gene>
<evidence type="ECO:0000259" key="5">
    <source>
        <dbReference type="PROSITE" id="PS50931"/>
    </source>
</evidence>
<dbReference type="PANTHER" id="PTHR30537:SF21">
    <property type="entry name" value="HTH-TYPE TRANSCRIPTIONAL REGULATOR SINR-RELATED"/>
    <property type="match status" value="1"/>
</dbReference>
<dbReference type="InterPro" id="IPR036388">
    <property type="entry name" value="WH-like_DNA-bd_sf"/>
</dbReference>
<dbReference type="Pfam" id="PF03466">
    <property type="entry name" value="LysR_substrate"/>
    <property type="match status" value="1"/>
</dbReference>
<feature type="domain" description="HTH lysR-type" evidence="5">
    <location>
        <begin position="1"/>
        <end position="58"/>
    </location>
</feature>
<dbReference type="FunFam" id="1.10.10.10:FF:000001">
    <property type="entry name" value="LysR family transcriptional regulator"/>
    <property type="match status" value="1"/>
</dbReference>
<dbReference type="GO" id="GO:0003700">
    <property type="term" value="F:DNA-binding transcription factor activity"/>
    <property type="evidence" value="ECO:0007669"/>
    <property type="project" value="InterPro"/>
</dbReference>
<name>A0A0D5Y102_9PSED</name>
<dbReference type="RefSeq" id="WP_045883258.1">
    <property type="nucleotide sequence ID" value="NZ_CP011110.1"/>
</dbReference>
<accession>A0A0D5Y102</accession>
<dbReference type="SUPFAM" id="SSF53850">
    <property type="entry name" value="Periplasmic binding protein-like II"/>
    <property type="match status" value="1"/>
</dbReference>
<evidence type="ECO:0000256" key="4">
    <source>
        <dbReference type="ARBA" id="ARBA00023163"/>
    </source>
</evidence>
<evidence type="ECO:0000313" key="6">
    <source>
        <dbReference type="EMBL" id="AKA24639.1"/>
    </source>
</evidence>
<keyword evidence="2" id="KW-0805">Transcription regulation</keyword>
<dbReference type="InterPro" id="IPR036390">
    <property type="entry name" value="WH_DNA-bd_sf"/>
</dbReference>
<proteinExistence type="inferred from homology"/>
<evidence type="ECO:0000256" key="1">
    <source>
        <dbReference type="ARBA" id="ARBA00009437"/>
    </source>
</evidence>
<evidence type="ECO:0000256" key="3">
    <source>
        <dbReference type="ARBA" id="ARBA00023125"/>
    </source>
</evidence>
<dbReference type="PROSITE" id="PS50931">
    <property type="entry name" value="HTH_LYSR"/>
    <property type="match status" value="1"/>
</dbReference>
<reference evidence="6 7" key="1">
    <citation type="journal article" date="2015" name="Mol. Plant Microbe Interact.">
        <title>Comparative Genomic Analysis of Pseudomonas chlororaphis PCL1606 Reveals New Insight into Antifungal Compounds Involved in Biocontrol.</title>
        <authorList>
            <person name="Calderon C.E."/>
            <person name="Ramos C."/>
            <person name="de Vicente A."/>
            <person name="Cazorla F.M."/>
        </authorList>
    </citation>
    <scope>NUCLEOTIDE SEQUENCE [LARGE SCALE GENOMIC DNA]</scope>
    <source>
        <strain evidence="6 7">PCL1606</strain>
    </source>
</reference>
<organism evidence="6 7">
    <name type="scientific">Pseudomonas chlororaphis</name>
    <dbReference type="NCBI Taxonomy" id="587753"/>
    <lineage>
        <taxon>Bacteria</taxon>
        <taxon>Pseudomonadati</taxon>
        <taxon>Pseudomonadota</taxon>
        <taxon>Gammaproteobacteria</taxon>
        <taxon>Pseudomonadales</taxon>
        <taxon>Pseudomonadaceae</taxon>
        <taxon>Pseudomonas</taxon>
    </lineage>
</organism>
<dbReference type="GO" id="GO:0006351">
    <property type="term" value="P:DNA-templated transcription"/>
    <property type="evidence" value="ECO:0007669"/>
    <property type="project" value="TreeGrafter"/>
</dbReference>
<evidence type="ECO:0000256" key="2">
    <source>
        <dbReference type="ARBA" id="ARBA00023015"/>
    </source>
</evidence>
<dbReference type="Proteomes" id="UP000032748">
    <property type="component" value="Chromosome"/>
</dbReference>
<dbReference type="OrthoDB" id="8885940at2"/>
<keyword evidence="4" id="KW-0804">Transcription</keyword>
<dbReference type="Gene3D" id="1.10.10.10">
    <property type="entry name" value="Winged helix-like DNA-binding domain superfamily/Winged helix DNA-binding domain"/>
    <property type="match status" value="1"/>
</dbReference>
<dbReference type="Pfam" id="PF00126">
    <property type="entry name" value="HTH_1"/>
    <property type="match status" value="1"/>
</dbReference>
<dbReference type="CDD" id="cd08422">
    <property type="entry name" value="PBP2_CrgA_like"/>
    <property type="match status" value="1"/>
</dbReference>
<dbReference type="InterPro" id="IPR005119">
    <property type="entry name" value="LysR_subst-bd"/>
</dbReference>
<dbReference type="Gene3D" id="3.40.190.290">
    <property type="match status" value="1"/>
</dbReference>
<dbReference type="GO" id="GO:0043565">
    <property type="term" value="F:sequence-specific DNA binding"/>
    <property type="evidence" value="ECO:0007669"/>
    <property type="project" value="TreeGrafter"/>
</dbReference>
<dbReference type="SUPFAM" id="SSF46785">
    <property type="entry name" value="Winged helix' DNA-binding domain"/>
    <property type="match status" value="1"/>
</dbReference>
<dbReference type="PANTHER" id="PTHR30537">
    <property type="entry name" value="HTH-TYPE TRANSCRIPTIONAL REGULATOR"/>
    <property type="match status" value="1"/>
</dbReference>
<keyword evidence="3" id="KW-0238">DNA-binding</keyword>
<dbReference type="EMBL" id="CP011110">
    <property type="protein sequence ID" value="AKA24639.1"/>
    <property type="molecule type" value="Genomic_DNA"/>
</dbReference>
<dbReference type="KEGG" id="pcz:PCL1606_31880"/>
<comment type="similarity">
    <text evidence="1">Belongs to the LysR transcriptional regulatory family.</text>
</comment>
<dbReference type="InterPro" id="IPR000847">
    <property type="entry name" value="LysR_HTH_N"/>
</dbReference>